<dbReference type="GeneID" id="4393723"/>
<dbReference type="EMBL" id="CH408033">
    <property type="protein sequence ID" value="EAQ86614.1"/>
    <property type="molecule type" value="Genomic_DNA"/>
</dbReference>
<name>Q2GVY7_CHAGB</name>
<dbReference type="VEuPathDB" id="FungiDB:CHGG_07867"/>
<sequence length="82" mass="8567">MAVYAVKRQSRVVACALGTANEPNVTSPHLRHGCSGRPTASSPGGSGGKGKPGSRHRRCRPALDSVGSIDLPPRAVTRLQHE</sequence>
<dbReference type="RefSeq" id="XP_001225523.1">
    <property type="nucleotide sequence ID" value="XM_001225522.1"/>
</dbReference>
<evidence type="ECO:0000313" key="3">
    <source>
        <dbReference type="Proteomes" id="UP000001056"/>
    </source>
</evidence>
<accession>Q2GVY7</accession>
<proteinExistence type="predicted"/>
<dbReference type="InParanoid" id="Q2GVY7"/>
<gene>
    <name evidence="2" type="ORF">CHGG_07867</name>
</gene>
<dbReference type="HOGENOM" id="CLU_2558108_0_0_1"/>
<protein>
    <submittedName>
        <fullName evidence="2">Uncharacterized protein</fullName>
    </submittedName>
</protein>
<reference evidence="3" key="1">
    <citation type="journal article" date="2015" name="Genome Announc.">
        <title>Draft genome sequence of the cellulolytic fungus Chaetomium globosum.</title>
        <authorList>
            <person name="Cuomo C.A."/>
            <person name="Untereiner W.A."/>
            <person name="Ma L.-J."/>
            <person name="Grabherr M."/>
            <person name="Birren B.W."/>
        </authorList>
    </citation>
    <scope>NUCLEOTIDE SEQUENCE [LARGE SCALE GENOMIC DNA]</scope>
    <source>
        <strain evidence="3">ATCC 6205 / CBS 148.51 / DSM 1962 / NBRC 6347 / NRRL 1970</strain>
    </source>
</reference>
<evidence type="ECO:0000313" key="2">
    <source>
        <dbReference type="EMBL" id="EAQ86614.1"/>
    </source>
</evidence>
<dbReference type="AlphaFoldDB" id="Q2GVY7"/>
<dbReference type="Proteomes" id="UP000001056">
    <property type="component" value="Unassembled WGS sequence"/>
</dbReference>
<organism evidence="2 3">
    <name type="scientific">Chaetomium globosum (strain ATCC 6205 / CBS 148.51 / DSM 1962 / NBRC 6347 / NRRL 1970)</name>
    <name type="common">Soil fungus</name>
    <dbReference type="NCBI Taxonomy" id="306901"/>
    <lineage>
        <taxon>Eukaryota</taxon>
        <taxon>Fungi</taxon>
        <taxon>Dikarya</taxon>
        <taxon>Ascomycota</taxon>
        <taxon>Pezizomycotina</taxon>
        <taxon>Sordariomycetes</taxon>
        <taxon>Sordariomycetidae</taxon>
        <taxon>Sordariales</taxon>
        <taxon>Chaetomiaceae</taxon>
        <taxon>Chaetomium</taxon>
    </lineage>
</organism>
<keyword evidence="3" id="KW-1185">Reference proteome</keyword>
<feature type="region of interest" description="Disordered" evidence="1">
    <location>
        <begin position="19"/>
        <end position="82"/>
    </location>
</feature>
<evidence type="ECO:0000256" key="1">
    <source>
        <dbReference type="SAM" id="MobiDB-lite"/>
    </source>
</evidence>